<dbReference type="Gene3D" id="3.30.420.10">
    <property type="entry name" value="Ribonuclease H-like superfamily/Ribonuclease H"/>
    <property type="match status" value="1"/>
</dbReference>
<evidence type="ECO:0000313" key="2">
    <source>
        <dbReference type="Proteomes" id="UP000187455"/>
    </source>
</evidence>
<dbReference type="InterPro" id="IPR036397">
    <property type="entry name" value="RNaseH_sf"/>
</dbReference>
<evidence type="ECO:0008006" key="3">
    <source>
        <dbReference type="Google" id="ProtNLM"/>
    </source>
</evidence>
<dbReference type="OrthoDB" id="245563at2759"/>
<name>A0A1R0H0D7_9FUNG</name>
<dbReference type="EMBL" id="LSSL01001390">
    <property type="protein sequence ID" value="OLY82599.1"/>
    <property type="molecule type" value="Genomic_DNA"/>
</dbReference>
<protein>
    <recommendedName>
        <fullName evidence="3">RNase H type-1 domain-containing protein</fullName>
    </recommendedName>
</protein>
<evidence type="ECO:0000313" key="1">
    <source>
        <dbReference type="EMBL" id="OLY82599.1"/>
    </source>
</evidence>
<dbReference type="AlphaFoldDB" id="A0A1R0H0D7"/>
<comment type="caution">
    <text evidence="1">The sequence shown here is derived from an EMBL/GenBank/DDBJ whole genome shotgun (WGS) entry which is preliminary data.</text>
</comment>
<gene>
    <name evidence="1" type="ORF">AYI68_g3276</name>
</gene>
<sequence length="375" mass="42658">MMGRFCTEFVVEKSYRAEFERLISKISVKYDISELYSLKVDFDFDRMAPNCYDFEQVRSALPTKAKKILYKHSFSMLLYRTAIAFESSKNLVLKQFFLSDFTCLLSHDKHSLFSSTFPSMADDFKGDSPLDPVLVRFFIKKLTESSIYSAFFSSESEKSTDKRFCSLDNPKNIQEQANPPFLSSKNSPSKLFNEAENHCGLKYSVRSALIRNNWSSISLEQIKHLIPESSEQRLVAYTDGSFISKLEGQSAGIGIYFDPPSIPCIYQKILSPKKSPAYSELFSIITALQTISNLYSPKPLYKNSFNSTSPSKPKITNLSSISEVWIVSDKANLKIIEIYIKAAAADLEIHLSEEEKNFPVLNLPYFSKQLGLQNI</sequence>
<keyword evidence="2" id="KW-1185">Reference proteome</keyword>
<organism evidence="1 2">
    <name type="scientific">Smittium mucronatum</name>
    <dbReference type="NCBI Taxonomy" id="133383"/>
    <lineage>
        <taxon>Eukaryota</taxon>
        <taxon>Fungi</taxon>
        <taxon>Fungi incertae sedis</taxon>
        <taxon>Zoopagomycota</taxon>
        <taxon>Kickxellomycotina</taxon>
        <taxon>Harpellomycetes</taxon>
        <taxon>Harpellales</taxon>
        <taxon>Legeriomycetaceae</taxon>
        <taxon>Smittium</taxon>
    </lineage>
</organism>
<accession>A0A1R0H0D7</accession>
<dbReference type="STRING" id="133383.A0A1R0H0D7"/>
<reference evidence="1 2" key="1">
    <citation type="journal article" date="2016" name="Mol. Biol. Evol.">
        <title>Genome-Wide Survey of Gut Fungi (Harpellales) Reveals the First Horizontally Transferred Ubiquitin Gene from a Mosquito Host.</title>
        <authorList>
            <person name="Wang Y."/>
            <person name="White M.M."/>
            <person name="Kvist S."/>
            <person name="Moncalvo J.M."/>
        </authorList>
    </citation>
    <scope>NUCLEOTIDE SEQUENCE [LARGE SCALE GENOMIC DNA]</scope>
    <source>
        <strain evidence="1 2">ALG-7-W6</strain>
    </source>
</reference>
<dbReference type="GO" id="GO:0003676">
    <property type="term" value="F:nucleic acid binding"/>
    <property type="evidence" value="ECO:0007669"/>
    <property type="project" value="InterPro"/>
</dbReference>
<proteinExistence type="predicted"/>
<dbReference type="Proteomes" id="UP000187455">
    <property type="component" value="Unassembled WGS sequence"/>
</dbReference>